<sequence>MLSIRIDYYGHKAAPSWDCLPVLVAGQGRASWRDYYWLILVAEDLSLSNLSWAQLGGCMQVQAAKEMEFDHGPGRPGSSLY</sequence>
<gene>
    <name evidence="1" type="ORF">I79_002151</name>
</gene>
<name>G3GWM4_CRIGR</name>
<protein>
    <submittedName>
        <fullName evidence="1">Uncharacterized protein</fullName>
    </submittedName>
</protein>
<organism evidence="1 2">
    <name type="scientific">Cricetulus griseus</name>
    <name type="common">Chinese hamster</name>
    <name type="synonym">Cricetulus barabensis griseus</name>
    <dbReference type="NCBI Taxonomy" id="10029"/>
    <lineage>
        <taxon>Eukaryota</taxon>
        <taxon>Metazoa</taxon>
        <taxon>Chordata</taxon>
        <taxon>Craniata</taxon>
        <taxon>Vertebrata</taxon>
        <taxon>Euteleostomi</taxon>
        <taxon>Mammalia</taxon>
        <taxon>Eutheria</taxon>
        <taxon>Euarchontoglires</taxon>
        <taxon>Glires</taxon>
        <taxon>Rodentia</taxon>
        <taxon>Myomorpha</taxon>
        <taxon>Muroidea</taxon>
        <taxon>Cricetidae</taxon>
        <taxon>Cricetinae</taxon>
        <taxon>Cricetulus</taxon>
    </lineage>
</organism>
<dbReference type="Proteomes" id="UP000001075">
    <property type="component" value="Unassembled WGS sequence"/>
</dbReference>
<reference evidence="2" key="1">
    <citation type="journal article" date="2011" name="Nat. Biotechnol.">
        <title>The genomic sequence of the Chinese hamster ovary (CHO)-K1 cell line.</title>
        <authorList>
            <person name="Xu X."/>
            <person name="Nagarajan H."/>
            <person name="Lewis N.E."/>
            <person name="Pan S."/>
            <person name="Cai Z."/>
            <person name="Liu X."/>
            <person name="Chen W."/>
            <person name="Xie M."/>
            <person name="Wang W."/>
            <person name="Hammond S."/>
            <person name="Andersen M.R."/>
            <person name="Neff N."/>
            <person name="Passarelli B."/>
            <person name="Koh W."/>
            <person name="Fan H.C."/>
            <person name="Wang J."/>
            <person name="Gui Y."/>
            <person name="Lee K.H."/>
            <person name="Betenbaugh M.J."/>
            <person name="Quake S.R."/>
            <person name="Famili I."/>
            <person name="Palsson B.O."/>
            <person name="Wang J."/>
        </authorList>
    </citation>
    <scope>NUCLEOTIDE SEQUENCE [LARGE SCALE GENOMIC DNA]</scope>
    <source>
        <strain evidence="2">CHO K1 cell line</strain>
    </source>
</reference>
<evidence type="ECO:0000313" key="2">
    <source>
        <dbReference type="Proteomes" id="UP000001075"/>
    </source>
</evidence>
<evidence type="ECO:0000313" key="1">
    <source>
        <dbReference type="EMBL" id="EGV96334.1"/>
    </source>
</evidence>
<dbReference type="EMBL" id="JH000052">
    <property type="protein sequence ID" value="EGV96334.1"/>
    <property type="molecule type" value="Genomic_DNA"/>
</dbReference>
<accession>G3GWM4</accession>
<dbReference type="AlphaFoldDB" id="G3GWM4"/>
<proteinExistence type="predicted"/>
<dbReference type="InParanoid" id="G3GWM4"/>